<evidence type="ECO:0000313" key="13">
    <source>
        <dbReference type="Proteomes" id="UP000198362"/>
    </source>
</evidence>
<evidence type="ECO:0000259" key="11">
    <source>
        <dbReference type="Pfam" id="PF07730"/>
    </source>
</evidence>
<evidence type="ECO:0000256" key="4">
    <source>
        <dbReference type="ARBA" id="ARBA00022679"/>
    </source>
</evidence>
<keyword evidence="13" id="KW-1185">Reference proteome</keyword>
<proteinExistence type="predicted"/>
<dbReference type="InterPro" id="IPR036890">
    <property type="entry name" value="HATPase_C_sf"/>
</dbReference>
<comment type="catalytic activity">
    <reaction evidence="1">
        <text>ATP + protein L-histidine = ADP + protein N-phospho-L-histidine.</text>
        <dbReference type="EC" id="2.7.13.3"/>
    </reaction>
</comment>
<dbReference type="PANTHER" id="PTHR24421:SF10">
    <property type="entry name" value="NITRATE_NITRITE SENSOR PROTEIN NARQ"/>
    <property type="match status" value="1"/>
</dbReference>
<dbReference type="GO" id="GO:0016020">
    <property type="term" value="C:membrane"/>
    <property type="evidence" value="ECO:0007669"/>
    <property type="project" value="InterPro"/>
</dbReference>
<organism evidence="12 13">
    <name type="scientific">Asanoa hainanensis</name>
    <dbReference type="NCBI Taxonomy" id="560556"/>
    <lineage>
        <taxon>Bacteria</taxon>
        <taxon>Bacillati</taxon>
        <taxon>Actinomycetota</taxon>
        <taxon>Actinomycetes</taxon>
        <taxon>Micromonosporales</taxon>
        <taxon>Micromonosporaceae</taxon>
        <taxon>Asanoa</taxon>
    </lineage>
</organism>
<keyword evidence="8" id="KW-0902">Two-component regulatory system</keyword>
<dbReference type="GO" id="GO:0046983">
    <property type="term" value="F:protein dimerization activity"/>
    <property type="evidence" value="ECO:0007669"/>
    <property type="project" value="InterPro"/>
</dbReference>
<dbReference type="InterPro" id="IPR050482">
    <property type="entry name" value="Sensor_HK_TwoCompSys"/>
</dbReference>
<feature type="transmembrane region" description="Helical" evidence="9">
    <location>
        <begin position="69"/>
        <end position="96"/>
    </location>
</feature>
<evidence type="ECO:0000313" key="12">
    <source>
        <dbReference type="EMBL" id="SNT54903.1"/>
    </source>
</evidence>
<evidence type="ECO:0000256" key="9">
    <source>
        <dbReference type="SAM" id="Phobius"/>
    </source>
</evidence>
<dbReference type="Gene3D" id="1.20.5.1930">
    <property type="match status" value="1"/>
</dbReference>
<dbReference type="SUPFAM" id="SSF55874">
    <property type="entry name" value="ATPase domain of HSP90 chaperone/DNA topoisomerase II/histidine kinase"/>
    <property type="match status" value="1"/>
</dbReference>
<sequence length="367" mass="38495">MSALRAHSGAVRRALAALTVAAFVTLVVDVVAGHRSAVSLGPAVAFVLAATFGFGRVEKSSRIWPRYAYIVALFLLGGAVFATSGGYVGSALLLVVLVSQTTLLLPVPAVVVVVALVPFFHAGMAFAEGLREGLGLLAAAVFAAVLTKLLLREQEARTKLREYAVQVEELAAVRERNRVARDIHDGLGHSLTVVQMQIKAARAVLAAQPDRADEVLAKAQDQAEEALREVRRSVGALRERQPAVPLPEALKALAAETSAAGVPTGLDVTGPVRALPADAEEALFRAVQEGLTNVRKHARARQAAVTLDYSRPAEVRVEVRDDGAGTAAGSDGFGLLGLRERAAHLGGRTSLESVPGQGSTLWVEVPG</sequence>
<name>A0A239NKB1_9ACTN</name>
<evidence type="ECO:0000256" key="7">
    <source>
        <dbReference type="ARBA" id="ARBA00022840"/>
    </source>
</evidence>
<keyword evidence="3" id="KW-0597">Phosphoprotein</keyword>
<keyword evidence="4" id="KW-0808">Transferase</keyword>
<evidence type="ECO:0000256" key="1">
    <source>
        <dbReference type="ARBA" id="ARBA00000085"/>
    </source>
</evidence>
<dbReference type="EMBL" id="FZPH01000009">
    <property type="protein sequence ID" value="SNT54903.1"/>
    <property type="molecule type" value="Genomic_DNA"/>
</dbReference>
<keyword evidence="5" id="KW-0547">Nucleotide-binding</keyword>
<dbReference type="Pfam" id="PF02518">
    <property type="entry name" value="HATPase_c"/>
    <property type="match status" value="1"/>
</dbReference>
<evidence type="ECO:0000256" key="6">
    <source>
        <dbReference type="ARBA" id="ARBA00022777"/>
    </source>
</evidence>
<feature type="domain" description="Histidine kinase/HSP90-like ATPase" evidence="10">
    <location>
        <begin position="280"/>
        <end position="366"/>
    </location>
</feature>
<evidence type="ECO:0000256" key="8">
    <source>
        <dbReference type="ARBA" id="ARBA00023012"/>
    </source>
</evidence>
<dbReference type="InterPro" id="IPR003594">
    <property type="entry name" value="HATPase_dom"/>
</dbReference>
<gene>
    <name evidence="12" type="ORF">SAMN05421812_109141</name>
</gene>
<reference evidence="12 13" key="1">
    <citation type="submission" date="2017-06" db="EMBL/GenBank/DDBJ databases">
        <authorList>
            <person name="Kim H.J."/>
            <person name="Triplett B.A."/>
        </authorList>
    </citation>
    <scope>NUCLEOTIDE SEQUENCE [LARGE SCALE GENOMIC DNA]</scope>
    <source>
        <strain evidence="12 13">CGMCC 4.5593</strain>
    </source>
</reference>
<keyword evidence="9" id="KW-1133">Transmembrane helix</keyword>
<evidence type="ECO:0000259" key="10">
    <source>
        <dbReference type="Pfam" id="PF02518"/>
    </source>
</evidence>
<dbReference type="EC" id="2.7.13.3" evidence="2"/>
<feature type="domain" description="Signal transduction histidine kinase subgroup 3 dimerisation and phosphoacceptor" evidence="11">
    <location>
        <begin position="175"/>
        <end position="240"/>
    </location>
</feature>
<dbReference type="AlphaFoldDB" id="A0A239NKB1"/>
<evidence type="ECO:0000256" key="2">
    <source>
        <dbReference type="ARBA" id="ARBA00012438"/>
    </source>
</evidence>
<dbReference type="Proteomes" id="UP000198362">
    <property type="component" value="Unassembled WGS sequence"/>
</dbReference>
<dbReference type="CDD" id="cd16917">
    <property type="entry name" value="HATPase_UhpB-NarQ-NarX-like"/>
    <property type="match status" value="1"/>
</dbReference>
<keyword evidence="9" id="KW-0472">Membrane</keyword>
<dbReference type="Pfam" id="PF07730">
    <property type="entry name" value="HisKA_3"/>
    <property type="match status" value="1"/>
</dbReference>
<feature type="transmembrane region" description="Helical" evidence="9">
    <location>
        <begin position="133"/>
        <end position="151"/>
    </location>
</feature>
<evidence type="ECO:0000256" key="3">
    <source>
        <dbReference type="ARBA" id="ARBA00022553"/>
    </source>
</evidence>
<dbReference type="GO" id="GO:0000155">
    <property type="term" value="F:phosphorelay sensor kinase activity"/>
    <property type="evidence" value="ECO:0007669"/>
    <property type="project" value="InterPro"/>
</dbReference>
<dbReference type="Gene3D" id="3.30.565.10">
    <property type="entry name" value="Histidine kinase-like ATPase, C-terminal domain"/>
    <property type="match status" value="1"/>
</dbReference>
<dbReference type="GO" id="GO:0005524">
    <property type="term" value="F:ATP binding"/>
    <property type="evidence" value="ECO:0007669"/>
    <property type="project" value="UniProtKB-KW"/>
</dbReference>
<feature type="transmembrane region" description="Helical" evidence="9">
    <location>
        <begin position="103"/>
        <end position="127"/>
    </location>
</feature>
<accession>A0A239NKB1</accession>
<dbReference type="InterPro" id="IPR011712">
    <property type="entry name" value="Sig_transdc_His_kin_sub3_dim/P"/>
</dbReference>
<evidence type="ECO:0000256" key="5">
    <source>
        <dbReference type="ARBA" id="ARBA00022741"/>
    </source>
</evidence>
<protein>
    <recommendedName>
        <fullName evidence="2">histidine kinase</fullName>
        <ecNumber evidence="2">2.7.13.3</ecNumber>
    </recommendedName>
</protein>
<dbReference type="PANTHER" id="PTHR24421">
    <property type="entry name" value="NITRATE/NITRITE SENSOR PROTEIN NARX-RELATED"/>
    <property type="match status" value="1"/>
</dbReference>
<keyword evidence="7" id="KW-0067">ATP-binding</keyword>
<keyword evidence="6 12" id="KW-0418">Kinase</keyword>
<keyword evidence="9" id="KW-0812">Transmembrane</keyword>